<dbReference type="AlphaFoldDB" id="A0AAE7CL04"/>
<feature type="region of interest" description="Disordered" evidence="1">
    <location>
        <begin position="100"/>
        <end position="133"/>
    </location>
</feature>
<evidence type="ECO:0000313" key="4">
    <source>
        <dbReference type="Proteomes" id="UP000190306"/>
    </source>
</evidence>
<dbReference type="RefSeq" id="WP_078633848.1">
    <property type="nucleotide sequence ID" value="NZ_CM007717.1"/>
</dbReference>
<feature type="compositionally biased region" description="Pro residues" evidence="1">
    <location>
        <begin position="110"/>
        <end position="119"/>
    </location>
</feature>
<evidence type="ECO:0000313" key="3">
    <source>
        <dbReference type="EMBL" id="QIT45110.1"/>
    </source>
</evidence>
<keyword evidence="4" id="KW-1185">Reference proteome</keyword>
<dbReference type="Proteomes" id="UP000190306">
    <property type="component" value="Chromosome"/>
</dbReference>
<dbReference type="Proteomes" id="UP000502504">
    <property type="component" value="Chromosome"/>
</dbReference>
<evidence type="ECO:0000256" key="1">
    <source>
        <dbReference type="SAM" id="MobiDB-lite"/>
    </source>
</evidence>
<sequence>MEHPEQPAHTEHPEHTEDDLAGLDITALLRYGLTAAPGPLRTALFGDGAVGAAVLLDRLGTEPRSVAYLAEVVRAGGVRAAADLPEPLPRPEAAALVRDWLEAAASAPQGPAPQDPAPQGPSTQDPATDDTAARWLHAVATIIEVRRRTRR</sequence>
<evidence type="ECO:0000313" key="2">
    <source>
        <dbReference type="EMBL" id="OOQ50961.1"/>
    </source>
</evidence>
<reference evidence="2 4" key="1">
    <citation type="submission" date="2015-07" db="EMBL/GenBank/DDBJ databases">
        <title>Draft Genome Sequence of Streptomyces antibioticus, IMRU 3720 reveals insights in the evolution of actinomycin biosynthetic gene clusters in Streptomyces.</title>
        <authorList>
            <person name="Crnovcic I."/>
            <person name="Ruckert C."/>
            <person name="Kalinowksi J."/>
            <person name="Keller U."/>
        </authorList>
    </citation>
    <scope>NUCLEOTIDE SEQUENCE [LARGE SCALE GENOMIC DNA]</scope>
    <source>
        <strain evidence="2 4">DSM 41481</strain>
    </source>
</reference>
<evidence type="ECO:0000313" key="5">
    <source>
        <dbReference type="Proteomes" id="UP000502504"/>
    </source>
</evidence>
<accession>A0AAE7CL04</accession>
<proteinExistence type="predicted"/>
<organism evidence="3 5">
    <name type="scientific">Streptomyces antibioticus</name>
    <dbReference type="NCBI Taxonomy" id="1890"/>
    <lineage>
        <taxon>Bacteria</taxon>
        <taxon>Bacillati</taxon>
        <taxon>Actinomycetota</taxon>
        <taxon>Actinomycetes</taxon>
        <taxon>Kitasatosporales</taxon>
        <taxon>Streptomycetaceae</taxon>
        <taxon>Streptomyces</taxon>
    </lineage>
</organism>
<name>A0AAE7CL04_STRAT</name>
<reference evidence="3 5" key="2">
    <citation type="submission" date="2020-03" db="EMBL/GenBank/DDBJ databases">
        <title>Is there a link between lipid content and antibiotic production in Streptomyces?</title>
        <authorList>
            <person name="David M."/>
            <person name="Lejeune C."/>
            <person name="Abreu S."/>
            <person name="Thibessard A."/>
            <person name="Leblond P."/>
            <person name="Chaminade P."/>
            <person name="Virolle M.-J."/>
        </authorList>
    </citation>
    <scope>NUCLEOTIDE SEQUENCE [LARGE SCALE GENOMIC DNA]</scope>
    <source>
        <strain evidence="3 5">DSM 41481</strain>
    </source>
</reference>
<dbReference type="EMBL" id="CP050692">
    <property type="protein sequence ID" value="QIT45110.1"/>
    <property type="molecule type" value="Genomic_DNA"/>
</dbReference>
<protein>
    <submittedName>
        <fullName evidence="3">Uncharacterized protein</fullName>
    </submittedName>
</protein>
<dbReference type="EMBL" id="LHQL01000009">
    <property type="protein sequence ID" value="OOQ50961.1"/>
    <property type="molecule type" value="Genomic_DNA"/>
</dbReference>
<gene>
    <name evidence="2" type="ORF">AFM16_17160</name>
    <name evidence="3" type="ORF">HCX60_17430</name>
</gene>